<organism evidence="2 3">
    <name type="scientific">Exophiala mesophila</name>
    <name type="common">Black yeast-like fungus</name>
    <dbReference type="NCBI Taxonomy" id="212818"/>
    <lineage>
        <taxon>Eukaryota</taxon>
        <taxon>Fungi</taxon>
        <taxon>Dikarya</taxon>
        <taxon>Ascomycota</taxon>
        <taxon>Pezizomycotina</taxon>
        <taxon>Eurotiomycetes</taxon>
        <taxon>Chaetothyriomycetidae</taxon>
        <taxon>Chaetothyriales</taxon>
        <taxon>Herpotrichiellaceae</taxon>
        <taxon>Exophiala</taxon>
    </lineage>
</organism>
<evidence type="ECO:0000313" key="2">
    <source>
        <dbReference type="EMBL" id="RVX65799.1"/>
    </source>
</evidence>
<dbReference type="InterPro" id="IPR036869">
    <property type="entry name" value="J_dom_sf"/>
</dbReference>
<dbReference type="GO" id="GO:0140291">
    <property type="term" value="P:peptidyl-glutamate ADP-deribosylation"/>
    <property type="evidence" value="ECO:0007669"/>
    <property type="project" value="TreeGrafter"/>
</dbReference>
<dbReference type="EMBL" id="NAJM01000079">
    <property type="protein sequence ID" value="RVX65799.1"/>
    <property type="molecule type" value="Genomic_DNA"/>
</dbReference>
<reference evidence="2 3" key="1">
    <citation type="submission" date="2017-03" db="EMBL/GenBank/DDBJ databases">
        <title>Genomes of endolithic fungi from Antarctica.</title>
        <authorList>
            <person name="Coleine C."/>
            <person name="Masonjones S."/>
            <person name="Stajich J.E."/>
        </authorList>
    </citation>
    <scope>NUCLEOTIDE SEQUENCE [LARGE SCALE GENOMIC DNA]</scope>
    <source>
        <strain evidence="2 3">CCFEE 6314</strain>
    </source>
</reference>
<accession>A0A438MQA2</accession>
<comment type="caution">
    <text evidence="2">The sequence shown here is derived from an EMBL/GenBank/DDBJ whole genome shotgun (WGS) entry which is preliminary data.</text>
</comment>
<feature type="region of interest" description="Disordered" evidence="1">
    <location>
        <begin position="207"/>
        <end position="226"/>
    </location>
</feature>
<proteinExistence type="predicted"/>
<dbReference type="AlphaFoldDB" id="A0A438MQA2"/>
<dbReference type="OrthoDB" id="2155246at2759"/>
<dbReference type="InterPro" id="IPR050892">
    <property type="entry name" value="ADP-ribose_metab_enzymes"/>
</dbReference>
<protein>
    <submittedName>
        <fullName evidence="2">Uncharacterized protein</fullName>
    </submittedName>
</protein>
<gene>
    <name evidence="2" type="ORF">B0A52_10361</name>
</gene>
<dbReference type="PANTHER" id="PTHR12521">
    <property type="entry name" value="PROTEIN C6ORF130"/>
    <property type="match status" value="1"/>
</dbReference>
<sequence>MATPSERLSPYYTILGISSDATLAQLDQRYLDLICIWAVPNHPGDDEFAQLQVRTIDDAYVKVLRHIIATQDLEPAKTSLSHRQLEQGIDRMAVPLSKAALLEDLWIHKHIPPRPVPSSDPDKGVPPGFSIIRVQGDVFDGPDRAVIVHAVNCQGVWGYGFASHLKRQRPGAFQIYRDHCKQAAKPFDLLGTCLLIDPEELEDVRKQSLRMKYPSGSPPKDDKAESRESEIYYPRFWIACLFTSLGYGRKDMRHNNPGRDTKAKILYHTALALENFRSQLEDFTPSNFDEDTAWDTDDDKPGEIRACKFNSGAFGVPWEETEALIEQKFKDFERPWLIVDNEA</sequence>
<dbReference type="SUPFAM" id="SSF52949">
    <property type="entry name" value="Macro domain-like"/>
    <property type="match status" value="1"/>
</dbReference>
<dbReference type="CDD" id="cd06257">
    <property type="entry name" value="DnaJ"/>
    <property type="match status" value="1"/>
</dbReference>
<name>A0A438MQA2_EXOME</name>
<dbReference type="SUPFAM" id="SSF46565">
    <property type="entry name" value="Chaperone J-domain"/>
    <property type="match status" value="1"/>
</dbReference>
<evidence type="ECO:0000256" key="1">
    <source>
        <dbReference type="SAM" id="MobiDB-lite"/>
    </source>
</evidence>
<evidence type="ECO:0000313" key="3">
    <source>
        <dbReference type="Proteomes" id="UP000288859"/>
    </source>
</evidence>
<dbReference type="InterPro" id="IPR001623">
    <property type="entry name" value="DnaJ_domain"/>
</dbReference>
<dbReference type="PANTHER" id="PTHR12521:SF0">
    <property type="entry name" value="ADP-RIBOSE GLYCOHYDROLASE OARD1"/>
    <property type="match status" value="1"/>
</dbReference>
<dbReference type="Proteomes" id="UP000288859">
    <property type="component" value="Unassembled WGS sequence"/>
</dbReference>
<dbReference type="InterPro" id="IPR043472">
    <property type="entry name" value="Macro_dom-like"/>
</dbReference>
<dbReference type="Gene3D" id="3.40.220.10">
    <property type="entry name" value="Leucine Aminopeptidase, subunit E, domain 1"/>
    <property type="match status" value="1"/>
</dbReference>